<dbReference type="EMBL" id="CP123443">
    <property type="protein sequence ID" value="WGK68959.1"/>
    <property type="molecule type" value="Genomic_DNA"/>
</dbReference>
<evidence type="ECO:0000256" key="10">
    <source>
        <dbReference type="RuleBase" id="RU364125"/>
    </source>
</evidence>
<evidence type="ECO:0000256" key="5">
    <source>
        <dbReference type="ARBA" id="ARBA00022500"/>
    </source>
</evidence>
<dbReference type="Pfam" id="PF03748">
    <property type="entry name" value="FliL"/>
    <property type="match status" value="1"/>
</dbReference>
<keyword evidence="6 10" id="KW-0812">Transmembrane</keyword>
<evidence type="ECO:0000256" key="4">
    <source>
        <dbReference type="ARBA" id="ARBA00022475"/>
    </source>
</evidence>
<protein>
    <recommendedName>
        <fullName evidence="10">Flagellar protein FliL</fullName>
    </recommendedName>
</protein>
<keyword evidence="11" id="KW-0282">Flagellum</keyword>
<organism evidence="11 12">
    <name type="scientific">Candidatus Haliotispira prima</name>
    <dbReference type="NCBI Taxonomy" id="3034016"/>
    <lineage>
        <taxon>Bacteria</taxon>
        <taxon>Pseudomonadati</taxon>
        <taxon>Spirochaetota</taxon>
        <taxon>Spirochaetia</taxon>
        <taxon>Spirochaetales</taxon>
        <taxon>Spirochaetaceae</taxon>
        <taxon>Candidatus Haliotispira</taxon>
    </lineage>
</organism>
<evidence type="ECO:0000256" key="8">
    <source>
        <dbReference type="ARBA" id="ARBA00022989"/>
    </source>
</evidence>
<feature type="transmembrane region" description="Helical" evidence="10">
    <location>
        <begin position="45"/>
        <end position="69"/>
    </location>
</feature>
<evidence type="ECO:0000256" key="9">
    <source>
        <dbReference type="ARBA" id="ARBA00023136"/>
    </source>
</evidence>
<dbReference type="RefSeq" id="WP_326927146.1">
    <property type="nucleotide sequence ID" value="NZ_CP123443.1"/>
</dbReference>
<comment type="subcellular location">
    <subcellularLocation>
        <location evidence="2">Cell membrane</location>
        <topology evidence="2">Single-pass membrane protein</topology>
    </subcellularLocation>
</comment>
<keyword evidence="7 10" id="KW-0283">Flagellar rotation</keyword>
<proteinExistence type="inferred from homology"/>
<evidence type="ECO:0000256" key="6">
    <source>
        <dbReference type="ARBA" id="ARBA00022692"/>
    </source>
</evidence>
<gene>
    <name evidence="11" type="ORF">P0082_10800</name>
</gene>
<dbReference type="PANTHER" id="PTHR35091">
    <property type="entry name" value="FLAGELLAR PROTEIN FLIL"/>
    <property type="match status" value="1"/>
</dbReference>
<keyword evidence="11" id="KW-0969">Cilium</keyword>
<evidence type="ECO:0000313" key="12">
    <source>
        <dbReference type="Proteomes" id="UP001228690"/>
    </source>
</evidence>
<keyword evidence="11" id="KW-0966">Cell projection</keyword>
<comment type="function">
    <text evidence="1 10">Controls the rotational direction of flagella during chemotaxis.</text>
</comment>
<comment type="similarity">
    <text evidence="3 10">Belongs to the FliL family.</text>
</comment>
<evidence type="ECO:0000256" key="7">
    <source>
        <dbReference type="ARBA" id="ARBA00022779"/>
    </source>
</evidence>
<evidence type="ECO:0000256" key="1">
    <source>
        <dbReference type="ARBA" id="ARBA00002254"/>
    </source>
</evidence>
<evidence type="ECO:0000256" key="2">
    <source>
        <dbReference type="ARBA" id="ARBA00004162"/>
    </source>
</evidence>
<accession>A0ABY8MG51</accession>
<keyword evidence="5 10" id="KW-0145">Chemotaxis</keyword>
<dbReference type="Proteomes" id="UP001228690">
    <property type="component" value="Chromosome"/>
</dbReference>
<dbReference type="InterPro" id="IPR005503">
    <property type="entry name" value="FliL"/>
</dbReference>
<name>A0ABY8MG51_9SPIO</name>
<keyword evidence="12" id="KW-1185">Reference proteome</keyword>
<keyword evidence="9 10" id="KW-0472">Membrane</keyword>
<sequence length="199" mass="22686">MARDAFGQRALWILVRDTMADDIIEEVAEEDDSGSGKKRKGGGSIIVKVLVYVLVALIFLIVMVVVAYVTNRILDSGDRNTQLTKISNDFIVSNPIYTYYDQIPDLRARTADASPRSVTVKIELGYDGETFVNLSEELTRRKPQLTDFFRKYFSSHTARELSSTNENRVKEELKMMINELLQNGKIEEVVFTDFQVLDF</sequence>
<dbReference type="PANTHER" id="PTHR35091:SF2">
    <property type="entry name" value="FLAGELLAR PROTEIN FLIL"/>
    <property type="match status" value="1"/>
</dbReference>
<reference evidence="11 12" key="1">
    <citation type="submission" date="2023-04" db="EMBL/GenBank/DDBJ databases">
        <title>Spirochaete genome identified in red abalone sample constitutes a novel genus.</title>
        <authorList>
            <person name="Sharma S.P."/>
            <person name="Purcell C.M."/>
            <person name="Hyde J.R."/>
            <person name="Severin A.J."/>
        </authorList>
    </citation>
    <scope>NUCLEOTIDE SEQUENCE [LARGE SCALE GENOMIC DNA]</scope>
    <source>
        <strain evidence="11 12">SP-2023</strain>
    </source>
</reference>
<evidence type="ECO:0000313" key="11">
    <source>
        <dbReference type="EMBL" id="WGK68959.1"/>
    </source>
</evidence>
<evidence type="ECO:0000256" key="3">
    <source>
        <dbReference type="ARBA" id="ARBA00008281"/>
    </source>
</evidence>
<keyword evidence="4 10" id="KW-1003">Cell membrane</keyword>
<keyword evidence="8 10" id="KW-1133">Transmembrane helix</keyword>